<dbReference type="AlphaFoldDB" id="A0AAW1PD89"/>
<organism evidence="1 2">
    <name type="scientific">[Myrmecia] bisecta</name>
    <dbReference type="NCBI Taxonomy" id="41462"/>
    <lineage>
        <taxon>Eukaryota</taxon>
        <taxon>Viridiplantae</taxon>
        <taxon>Chlorophyta</taxon>
        <taxon>core chlorophytes</taxon>
        <taxon>Trebouxiophyceae</taxon>
        <taxon>Trebouxiales</taxon>
        <taxon>Trebouxiaceae</taxon>
        <taxon>Myrmecia</taxon>
    </lineage>
</organism>
<dbReference type="EMBL" id="JALJOR010000012">
    <property type="protein sequence ID" value="KAK9807699.1"/>
    <property type="molecule type" value="Genomic_DNA"/>
</dbReference>
<sequence length="93" mass="10399">MLETRLRSHLVTSHRFRTLQTVVGLAVAYGYATLATPMEVFQQIACQLDTETRLTVPPHMCKQSRRMLMPQAQTKLLNAVHGQLLGMAFVSTG</sequence>
<evidence type="ECO:0000313" key="2">
    <source>
        <dbReference type="Proteomes" id="UP001489004"/>
    </source>
</evidence>
<gene>
    <name evidence="1" type="ORF">WJX72_006583</name>
</gene>
<comment type="caution">
    <text evidence="1">The sequence shown here is derived from an EMBL/GenBank/DDBJ whole genome shotgun (WGS) entry which is preliminary data.</text>
</comment>
<reference evidence="1 2" key="1">
    <citation type="journal article" date="2024" name="Nat. Commun.">
        <title>Phylogenomics reveals the evolutionary origins of lichenization in chlorophyte algae.</title>
        <authorList>
            <person name="Puginier C."/>
            <person name="Libourel C."/>
            <person name="Otte J."/>
            <person name="Skaloud P."/>
            <person name="Haon M."/>
            <person name="Grisel S."/>
            <person name="Petersen M."/>
            <person name="Berrin J.G."/>
            <person name="Delaux P.M."/>
            <person name="Dal Grande F."/>
            <person name="Keller J."/>
        </authorList>
    </citation>
    <scope>NUCLEOTIDE SEQUENCE [LARGE SCALE GENOMIC DNA]</scope>
    <source>
        <strain evidence="1 2">SAG 2043</strain>
    </source>
</reference>
<proteinExistence type="predicted"/>
<protein>
    <submittedName>
        <fullName evidence="1">Uncharacterized protein</fullName>
    </submittedName>
</protein>
<dbReference type="Proteomes" id="UP001489004">
    <property type="component" value="Unassembled WGS sequence"/>
</dbReference>
<name>A0AAW1PD89_9CHLO</name>
<accession>A0AAW1PD89</accession>
<keyword evidence="2" id="KW-1185">Reference proteome</keyword>
<evidence type="ECO:0000313" key="1">
    <source>
        <dbReference type="EMBL" id="KAK9807699.1"/>
    </source>
</evidence>